<keyword evidence="3" id="KW-1185">Reference proteome</keyword>
<feature type="chain" id="PRO_5021772366" evidence="1">
    <location>
        <begin position="26"/>
        <end position="229"/>
    </location>
</feature>
<proteinExistence type="predicted"/>
<dbReference type="PROSITE" id="PS51257">
    <property type="entry name" value="PROKAR_LIPOPROTEIN"/>
    <property type="match status" value="1"/>
</dbReference>
<gene>
    <name evidence="2" type="ORF">FOZ76_11035</name>
</gene>
<dbReference type="EMBL" id="VLTJ01000022">
    <property type="protein sequence ID" value="TSH95004.1"/>
    <property type="molecule type" value="Genomic_DNA"/>
</dbReference>
<dbReference type="Proteomes" id="UP000318405">
    <property type="component" value="Unassembled WGS sequence"/>
</dbReference>
<name>A0A556AQ26_9BURK</name>
<feature type="signal peptide" evidence="1">
    <location>
        <begin position="1"/>
        <end position="25"/>
    </location>
</feature>
<comment type="caution">
    <text evidence="2">The sequence shown here is derived from an EMBL/GenBank/DDBJ whole genome shotgun (WGS) entry which is preliminary data.</text>
</comment>
<dbReference type="RefSeq" id="WP_143948316.1">
    <property type="nucleotide sequence ID" value="NZ_BAABMB010000002.1"/>
</dbReference>
<evidence type="ECO:0000256" key="1">
    <source>
        <dbReference type="SAM" id="SignalP"/>
    </source>
</evidence>
<evidence type="ECO:0000313" key="2">
    <source>
        <dbReference type="EMBL" id="TSH95004.1"/>
    </source>
</evidence>
<organism evidence="2 3">
    <name type="scientific">Verticiella sediminum</name>
    <dbReference type="NCBI Taxonomy" id="1247510"/>
    <lineage>
        <taxon>Bacteria</taxon>
        <taxon>Pseudomonadati</taxon>
        <taxon>Pseudomonadota</taxon>
        <taxon>Betaproteobacteria</taxon>
        <taxon>Burkholderiales</taxon>
        <taxon>Alcaligenaceae</taxon>
        <taxon>Verticiella</taxon>
    </lineage>
</organism>
<sequence>MKRMPRAAGLLAWGLALAGSAACHADSAALQALARHGLSVPADTRADALPRWRAHGAALDAVLLHVGQPPQRVLEHIARHTQTALRVFAHDGALVLAPSGEALPWLLTLRASGDGTLGVLSSLQAPAEPPTQPRNALPFWLPAGVETLLLVDEGAPSAQAVYQAPGWSSPALARHIDATLRRHGWAAQASANREVSSWRHAASGERLLIAVQAGTPTRVFVHRATGDLP</sequence>
<dbReference type="AlphaFoldDB" id="A0A556AQ26"/>
<reference evidence="2 3" key="1">
    <citation type="submission" date="2019-07" db="EMBL/GenBank/DDBJ databases">
        <title>Qingshengfaniella alkalisoli gen. nov., sp. nov., isolated from saline soil.</title>
        <authorList>
            <person name="Xu L."/>
            <person name="Huang X.-X."/>
            <person name="Sun J.-Q."/>
        </authorList>
    </citation>
    <scope>NUCLEOTIDE SEQUENCE [LARGE SCALE GENOMIC DNA]</scope>
    <source>
        <strain evidence="2 3">DSM 27279</strain>
    </source>
</reference>
<protein>
    <submittedName>
        <fullName evidence="2">Uncharacterized protein</fullName>
    </submittedName>
</protein>
<keyword evidence="1" id="KW-0732">Signal</keyword>
<evidence type="ECO:0000313" key="3">
    <source>
        <dbReference type="Proteomes" id="UP000318405"/>
    </source>
</evidence>
<accession>A0A556AQ26</accession>